<evidence type="ECO:0000256" key="1">
    <source>
        <dbReference type="SAM" id="Phobius"/>
    </source>
</evidence>
<keyword evidence="1" id="KW-0812">Transmembrane</keyword>
<reference evidence="3" key="1">
    <citation type="submission" date="2017-04" db="EMBL/GenBank/DDBJ databases">
        <authorList>
            <person name="Varghese N."/>
            <person name="Submissions S."/>
        </authorList>
    </citation>
    <scope>NUCLEOTIDE SEQUENCE [LARGE SCALE GENOMIC DNA]</scope>
    <source>
        <strain evidence="3">DSM 22618</strain>
    </source>
</reference>
<gene>
    <name evidence="2" type="ORF">SAMN02745746_00425</name>
</gene>
<accession>A0A1Y6BA74</accession>
<dbReference type="Proteomes" id="UP000192920">
    <property type="component" value="Unassembled WGS sequence"/>
</dbReference>
<name>A0A1Y6BA74_9NEIS</name>
<organism evidence="2 3">
    <name type="scientific">Pseudogulbenkiania subflava DSM 22618</name>
    <dbReference type="NCBI Taxonomy" id="1123014"/>
    <lineage>
        <taxon>Bacteria</taxon>
        <taxon>Pseudomonadati</taxon>
        <taxon>Pseudomonadota</taxon>
        <taxon>Betaproteobacteria</taxon>
        <taxon>Neisseriales</taxon>
        <taxon>Chromobacteriaceae</taxon>
        <taxon>Pseudogulbenkiania</taxon>
    </lineage>
</organism>
<dbReference type="EMBL" id="FXAG01000002">
    <property type="protein sequence ID" value="SME97378.1"/>
    <property type="molecule type" value="Genomic_DNA"/>
</dbReference>
<protein>
    <submittedName>
        <fullName evidence="2">Uncharacterized protein</fullName>
    </submittedName>
</protein>
<proteinExistence type="predicted"/>
<sequence>MQQGMERIALVTMLVSLSVFSVGVYTAYFRDAEVAMPLLIAAHLSLTVAAGLFKVGAVVLMACRKARRTA</sequence>
<feature type="transmembrane region" description="Helical" evidence="1">
    <location>
        <begin position="7"/>
        <end position="28"/>
    </location>
</feature>
<keyword evidence="3" id="KW-1185">Reference proteome</keyword>
<evidence type="ECO:0000313" key="3">
    <source>
        <dbReference type="Proteomes" id="UP000192920"/>
    </source>
</evidence>
<keyword evidence="1" id="KW-0472">Membrane</keyword>
<evidence type="ECO:0000313" key="2">
    <source>
        <dbReference type="EMBL" id="SME97378.1"/>
    </source>
</evidence>
<dbReference type="AlphaFoldDB" id="A0A1Y6BA74"/>
<dbReference type="STRING" id="1123014.SAMN02745746_00425"/>
<keyword evidence="1" id="KW-1133">Transmembrane helix</keyword>
<feature type="transmembrane region" description="Helical" evidence="1">
    <location>
        <begin position="40"/>
        <end position="63"/>
    </location>
</feature>